<feature type="binding site" evidence="6">
    <location>
        <position position="340"/>
    </location>
    <ligand>
        <name>D-dopa</name>
        <dbReference type="ChEBI" id="CHEBI:149689"/>
    </ligand>
</feature>
<sequence length="364" mass="41151">MRVAIVGSGVIGLTVAWYLKEHVKDAEVVVIGREMPPNELDEEDKSWIEGEWASPLAGALFCYSFGAGKDVQAIEKESYRFFWRAYYKDSANGIQYRKLRQYWDESIAGSLSKEELDTVLWGRNILHGFRRLPEEELPAVRRGIKGGVEYDSLAINPEYYLPWLRSENEARGVVFEQREVRYFNELFKAGFDRVVNASGHGAGTLADDNTLEPVRGQTAWMESDYSGPMCLRLGQEYTYAIPRIFSNGVIVGGINDHGNLSRDPDPARRSDILRRVSDLVPDLLANAYSQPRRNDRIFDKEYSVQLIKDIVGFRPGRSNGPRIERDHKDPRIVHAYGFAGSGYIYSAGAAKNVLNEIKASNSKL</sequence>
<dbReference type="GO" id="GO:0005737">
    <property type="term" value="C:cytoplasm"/>
    <property type="evidence" value="ECO:0007669"/>
    <property type="project" value="TreeGrafter"/>
</dbReference>
<dbReference type="GO" id="GO:0071949">
    <property type="term" value="F:FAD binding"/>
    <property type="evidence" value="ECO:0007669"/>
    <property type="project" value="InterPro"/>
</dbReference>
<evidence type="ECO:0000256" key="3">
    <source>
        <dbReference type="ARBA" id="ARBA00022630"/>
    </source>
</evidence>
<feature type="binding site" evidence="6">
    <location>
        <position position="314"/>
    </location>
    <ligand>
        <name>D-dopa</name>
        <dbReference type="ChEBI" id="CHEBI:149689"/>
    </ligand>
</feature>
<evidence type="ECO:0000256" key="6">
    <source>
        <dbReference type="PIRSR" id="PIRSR000189-1"/>
    </source>
</evidence>
<dbReference type="PANTHER" id="PTHR11530">
    <property type="entry name" value="D-AMINO ACID OXIDASE"/>
    <property type="match status" value="1"/>
</dbReference>
<comment type="similarity">
    <text evidence="2">Belongs to the DAMOX/DASOX family.</text>
</comment>
<keyword evidence="5" id="KW-0560">Oxidoreductase</keyword>
<dbReference type="OrthoDB" id="409956at2759"/>
<feature type="domain" description="FAD dependent oxidoreductase" evidence="7">
    <location>
        <begin position="2"/>
        <end position="351"/>
    </location>
</feature>
<comment type="caution">
    <text evidence="8">The sequence shown here is derived from an EMBL/GenBank/DDBJ whole genome shotgun (WGS) entry which is preliminary data.</text>
</comment>
<dbReference type="Proteomes" id="UP000761534">
    <property type="component" value="Unassembled WGS sequence"/>
</dbReference>
<dbReference type="PIRSF" id="PIRSF000189">
    <property type="entry name" value="D-aa_oxidase"/>
    <property type="match status" value="1"/>
</dbReference>
<dbReference type="SUPFAM" id="SSF51971">
    <property type="entry name" value="Nucleotide-binding domain"/>
    <property type="match status" value="1"/>
</dbReference>
<feature type="binding site" evidence="6">
    <location>
        <position position="180"/>
    </location>
    <ligand>
        <name>FAD</name>
        <dbReference type="ChEBI" id="CHEBI:57692"/>
    </ligand>
</feature>
<dbReference type="Gene3D" id="3.40.50.720">
    <property type="entry name" value="NAD(P)-binding Rossmann-like Domain"/>
    <property type="match status" value="1"/>
</dbReference>
<dbReference type="InterPro" id="IPR006076">
    <property type="entry name" value="FAD-dep_OxRdtase"/>
</dbReference>
<proteinExistence type="inferred from homology"/>
<dbReference type="AlphaFoldDB" id="A0A642VDJ6"/>
<keyword evidence="9" id="KW-1185">Reference proteome</keyword>
<evidence type="ECO:0000256" key="5">
    <source>
        <dbReference type="ARBA" id="ARBA00023002"/>
    </source>
</evidence>
<dbReference type="SUPFAM" id="SSF54373">
    <property type="entry name" value="FAD-linked reductases, C-terminal domain"/>
    <property type="match status" value="1"/>
</dbReference>
<keyword evidence="3" id="KW-0285">Flavoprotein</keyword>
<dbReference type="Pfam" id="PF01266">
    <property type="entry name" value="DAO"/>
    <property type="match status" value="1"/>
</dbReference>
<evidence type="ECO:0000256" key="4">
    <source>
        <dbReference type="ARBA" id="ARBA00022827"/>
    </source>
</evidence>
<dbReference type="Gene3D" id="3.30.9.10">
    <property type="entry name" value="D-Amino Acid Oxidase, subunit A, domain 2"/>
    <property type="match status" value="1"/>
</dbReference>
<evidence type="ECO:0000259" key="7">
    <source>
        <dbReference type="Pfam" id="PF01266"/>
    </source>
</evidence>
<name>A0A642VDJ6_9ASCO</name>
<gene>
    <name evidence="8" type="ORF">TRICI_000408</name>
</gene>
<accession>A0A642VDJ6</accession>
<dbReference type="InterPro" id="IPR006181">
    <property type="entry name" value="D-amino_acid_oxidase_CS"/>
</dbReference>
<dbReference type="InterPro" id="IPR023209">
    <property type="entry name" value="DAO"/>
</dbReference>
<dbReference type="VEuPathDB" id="FungiDB:TRICI_000408"/>
<reference evidence="8" key="1">
    <citation type="journal article" date="2019" name="G3 (Bethesda)">
        <title>Genome Assemblies of Two Rare Opportunistic Yeast Pathogens: Diutina rugosa (syn. Candida rugosa) and Trichomonascus ciferrii (syn. Candida ciferrii).</title>
        <authorList>
            <person name="Mixao V."/>
            <person name="Saus E."/>
            <person name="Hansen A.P."/>
            <person name="Lass-Florl C."/>
            <person name="Gabaldon T."/>
        </authorList>
    </citation>
    <scope>NUCLEOTIDE SEQUENCE</scope>
    <source>
        <strain evidence="8">CBS 4856</strain>
    </source>
</reference>
<evidence type="ECO:0000256" key="2">
    <source>
        <dbReference type="ARBA" id="ARBA00006730"/>
    </source>
</evidence>
<dbReference type="PANTHER" id="PTHR11530:SF11">
    <property type="entry name" value="D-ASPARTATE OXIDASE"/>
    <property type="match status" value="1"/>
</dbReference>
<protein>
    <recommendedName>
        <fullName evidence="7">FAD dependent oxidoreductase domain-containing protein</fullName>
    </recommendedName>
</protein>
<evidence type="ECO:0000313" key="8">
    <source>
        <dbReference type="EMBL" id="KAA8917459.1"/>
    </source>
</evidence>
<comment type="cofactor">
    <cofactor evidence="1 6">
        <name>FAD</name>
        <dbReference type="ChEBI" id="CHEBI:57692"/>
    </cofactor>
</comment>
<feature type="binding site" evidence="6">
    <location>
        <position position="239"/>
    </location>
    <ligand>
        <name>D-dopa</name>
        <dbReference type="ChEBI" id="CHEBI:149689"/>
    </ligand>
</feature>
<evidence type="ECO:0000256" key="1">
    <source>
        <dbReference type="ARBA" id="ARBA00001974"/>
    </source>
</evidence>
<dbReference type="GO" id="GO:0003884">
    <property type="term" value="F:D-amino-acid oxidase activity"/>
    <property type="evidence" value="ECO:0007669"/>
    <property type="project" value="InterPro"/>
</dbReference>
<dbReference type="PROSITE" id="PS00677">
    <property type="entry name" value="DAO"/>
    <property type="match status" value="1"/>
</dbReference>
<organism evidence="8 9">
    <name type="scientific">Trichomonascus ciferrii</name>
    <dbReference type="NCBI Taxonomy" id="44093"/>
    <lineage>
        <taxon>Eukaryota</taxon>
        <taxon>Fungi</taxon>
        <taxon>Dikarya</taxon>
        <taxon>Ascomycota</taxon>
        <taxon>Saccharomycotina</taxon>
        <taxon>Dipodascomycetes</taxon>
        <taxon>Dipodascales</taxon>
        <taxon>Trichomonascaceae</taxon>
        <taxon>Trichomonascus</taxon>
        <taxon>Trichomonascus ciferrii complex</taxon>
    </lineage>
</organism>
<keyword evidence="4 6" id="KW-0274">FAD</keyword>
<dbReference type="GO" id="GO:0019478">
    <property type="term" value="P:D-amino acid catabolic process"/>
    <property type="evidence" value="ECO:0007669"/>
    <property type="project" value="TreeGrafter"/>
</dbReference>
<evidence type="ECO:0000313" key="9">
    <source>
        <dbReference type="Proteomes" id="UP000761534"/>
    </source>
</evidence>
<dbReference type="EMBL" id="SWFS01000034">
    <property type="protein sequence ID" value="KAA8917459.1"/>
    <property type="molecule type" value="Genomic_DNA"/>
</dbReference>